<sequence>MKKALKNSLLAGICSMPLLASAQEKPNIVFIFFDDLGYGDISSLSSESKIQTPNIDQVASEGLSFLDGHCSAAACTPSRYAALTGRYSWRTELKQGVLGGFSPNLVESDRATVASVLKSSGYKTAMFGKWHLGMNWPVKDGEAGKNKMSLENIDWKAPITGGPTSVGFDYYFGISASLDMPPYVYIENDRTTEVPDKMLSSADFPNSAFGRPGPGTSTWSNEAVMGDLTDRAIDYIKNHDKKQPFYIYLPFNSPHSPHVPIKEFQGKSEVGKYGDFVIECDYHVGRVMKALKDSGINDNTLVLISSDNGPERNMYRTRNTTGHDSSGKLLGAKRDNWEGGHRVPFIVSWPAVIKPGTTSDQVVSLVDWPATCAELASATYGADDLPDSFSFAAALRGEEIPGNNQRVYAYRSSKGDLAFRQGDWKLLTNAGSGGNTYSDKSFGVEFEAYSRTGQLYNIKEDPYEKKNLFDQNPEIVERILAAGTKVVTRGRTTDGAELTNANYPWPQLDWMNNWPPKALEAPKPKSKKSKKSK</sequence>
<dbReference type="Pfam" id="PF00884">
    <property type="entry name" value="Sulfatase"/>
    <property type="match status" value="1"/>
</dbReference>
<keyword evidence="4" id="KW-0732">Signal</keyword>
<keyword evidence="7" id="KW-1185">Reference proteome</keyword>
<dbReference type="InterPro" id="IPR050738">
    <property type="entry name" value="Sulfatase"/>
</dbReference>
<evidence type="ECO:0000256" key="1">
    <source>
        <dbReference type="ARBA" id="ARBA00008779"/>
    </source>
</evidence>
<dbReference type="PANTHER" id="PTHR42693:SF53">
    <property type="entry name" value="ENDO-4-O-SULFATASE"/>
    <property type="match status" value="1"/>
</dbReference>
<comment type="similarity">
    <text evidence="1">Belongs to the sulfatase family.</text>
</comment>
<dbReference type="SUPFAM" id="SSF53649">
    <property type="entry name" value="Alkaline phosphatase-like"/>
    <property type="match status" value="1"/>
</dbReference>
<dbReference type="AlphaFoldDB" id="A0A8J7MCL8"/>
<protein>
    <submittedName>
        <fullName evidence="6">Arylsulfatase</fullName>
    </submittedName>
</protein>
<evidence type="ECO:0000313" key="7">
    <source>
        <dbReference type="Proteomes" id="UP000624703"/>
    </source>
</evidence>
<proteinExistence type="inferred from homology"/>
<dbReference type="InterPro" id="IPR017850">
    <property type="entry name" value="Alkaline_phosphatase_core_sf"/>
</dbReference>
<feature type="signal peptide" evidence="4">
    <location>
        <begin position="1"/>
        <end position="22"/>
    </location>
</feature>
<feature type="domain" description="Sulfatase N-terminal" evidence="5">
    <location>
        <begin position="26"/>
        <end position="376"/>
    </location>
</feature>
<evidence type="ECO:0000256" key="3">
    <source>
        <dbReference type="SAM" id="MobiDB-lite"/>
    </source>
</evidence>
<dbReference type="Proteomes" id="UP000624703">
    <property type="component" value="Unassembled WGS sequence"/>
</dbReference>
<dbReference type="Gene3D" id="3.40.720.10">
    <property type="entry name" value="Alkaline Phosphatase, subunit A"/>
    <property type="match status" value="1"/>
</dbReference>
<comment type="caution">
    <text evidence="6">The sequence shown here is derived from an EMBL/GenBank/DDBJ whole genome shotgun (WGS) entry which is preliminary data.</text>
</comment>
<evidence type="ECO:0000259" key="5">
    <source>
        <dbReference type="Pfam" id="PF00884"/>
    </source>
</evidence>
<keyword evidence="2" id="KW-0378">Hydrolase</keyword>
<feature type="region of interest" description="Disordered" evidence="3">
    <location>
        <begin position="514"/>
        <end position="533"/>
    </location>
</feature>
<dbReference type="InterPro" id="IPR000917">
    <property type="entry name" value="Sulfatase_N"/>
</dbReference>
<organism evidence="6 7">
    <name type="scientific">Persicirhabdus sediminis</name>
    <dbReference type="NCBI Taxonomy" id="454144"/>
    <lineage>
        <taxon>Bacteria</taxon>
        <taxon>Pseudomonadati</taxon>
        <taxon>Verrucomicrobiota</taxon>
        <taxon>Verrucomicrobiia</taxon>
        <taxon>Verrucomicrobiales</taxon>
        <taxon>Verrucomicrobiaceae</taxon>
        <taxon>Persicirhabdus</taxon>
    </lineage>
</organism>
<feature type="compositionally biased region" description="Basic residues" evidence="3">
    <location>
        <begin position="524"/>
        <end position="533"/>
    </location>
</feature>
<dbReference type="CDD" id="cd16143">
    <property type="entry name" value="ARS_like"/>
    <property type="match status" value="1"/>
</dbReference>
<reference evidence="6" key="1">
    <citation type="submission" date="2021-01" db="EMBL/GenBank/DDBJ databases">
        <title>Modified the classification status of verrucomicrobia.</title>
        <authorList>
            <person name="Feng X."/>
        </authorList>
    </citation>
    <scope>NUCLEOTIDE SEQUENCE</scope>
    <source>
        <strain evidence="6">_KCTC 22039</strain>
    </source>
</reference>
<dbReference type="RefSeq" id="WP_200310052.1">
    <property type="nucleotide sequence ID" value="NZ_JAENIM010000012.1"/>
</dbReference>
<name>A0A8J7MCL8_9BACT</name>
<gene>
    <name evidence="6" type="ORF">JIN82_02445</name>
</gene>
<dbReference type="PANTHER" id="PTHR42693">
    <property type="entry name" value="ARYLSULFATASE FAMILY MEMBER"/>
    <property type="match status" value="1"/>
</dbReference>
<dbReference type="EMBL" id="JAENIM010000012">
    <property type="protein sequence ID" value="MBK1790010.1"/>
    <property type="molecule type" value="Genomic_DNA"/>
</dbReference>
<feature type="chain" id="PRO_5035282232" evidence="4">
    <location>
        <begin position="23"/>
        <end position="533"/>
    </location>
</feature>
<dbReference type="Gene3D" id="3.30.1120.10">
    <property type="match status" value="1"/>
</dbReference>
<evidence type="ECO:0000256" key="4">
    <source>
        <dbReference type="SAM" id="SignalP"/>
    </source>
</evidence>
<evidence type="ECO:0000313" key="6">
    <source>
        <dbReference type="EMBL" id="MBK1790010.1"/>
    </source>
</evidence>
<dbReference type="GO" id="GO:0004065">
    <property type="term" value="F:arylsulfatase activity"/>
    <property type="evidence" value="ECO:0007669"/>
    <property type="project" value="TreeGrafter"/>
</dbReference>
<accession>A0A8J7MCL8</accession>
<evidence type="ECO:0000256" key="2">
    <source>
        <dbReference type="ARBA" id="ARBA00022801"/>
    </source>
</evidence>